<evidence type="ECO:0000313" key="9">
    <source>
        <dbReference type="EMBL" id="QAR32799.1"/>
    </source>
</evidence>
<dbReference type="GO" id="GO:0070006">
    <property type="term" value="F:metalloaminopeptidase activity"/>
    <property type="evidence" value="ECO:0007669"/>
    <property type="project" value="UniProtKB-UniRule"/>
</dbReference>
<feature type="binding site" evidence="6">
    <location>
        <position position="94"/>
    </location>
    <ligand>
        <name>a divalent metal cation</name>
        <dbReference type="ChEBI" id="CHEBI:60240"/>
        <label>1</label>
    </ligand>
</feature>
<feature type="binding site" evidence="6">
    <location>
        <position position="201"/>
    </location>
    <ligand>
        <name>a divalent metal cation</name>
        <dbReference type="ChEBI" id="CHEBI:60240"/>
        <label>2</label>
        <note>catalytic</note>
    </ligand>
</feature>
<dbReference type="PANTHER" id="PTHR43330:SF27">
    <property type="entry name" value="METHIONINE AMINOPEPTIDASE"/>
    <property type="match status" value="1"/>
</dbReference>
<comment type="cofactor">
    <cofactor evidence="6">
        <name>Co(2+)</name>
        <dbReference type="ChEBI" id="CHEBI:48828"/>
    </cofactor>
    <cofactor evidence="6">
        <name>Zn(2+)</name>
        <dbReference type="ChEBI" id="CHEBI:29105"/>
    </cofactor>
    <cofactor evidence="6">
        <name>Mn(2+)</name>
        <dbReference type="ChEBI" id="CHEBI:29035"/>
    </cofactor>
    <cofactor evidence="6">
        <name>Fe(2+)</name>
        <dbReference type="ChEBI" id="CHEBI:29033"/>
    </cofactor>
    <text evidence="6">Binds 2 divalent metal cations per subunit. Has a high-affinity and a low affinity metal-binding site. The true nature of the physiological cofactor is under debate. The enzyme is active with cobalt, zinc, manganese or divalent iron ions. Most likely, methionine aminopeptidases function as mononuclear Fe(2+)-metalloproteases under physiological conditions, and the catalytically relevant metal-binding site has been assigned to the histidine-containing high-affinity site.</text>
</comment>
<dbReference type="KEGG" id="gtl:EP073_05105"/>
<dbReference type="EMBL" id="CP035108">
    <property type="protein sequence ID" value="QAR32799.1"/>
    <property type="molecule type" value="Genomic_DNA"/>
</dbReference>
<dbReference type="EC" id="3.4.11.18" evidence="6 7"/>
<proteinExistence type="inferred from homology"/>
<evidence type="ECO:0000256" key="1">
    <source>
        <dbReference type="ARBA" id="ARBA00002521"/>
    </source>
</evidence>
<dbReference type="Pfam" id="PF00557">
    <property type="entry name" value="Peptidase_M24"/>
    <property type="match status" value="1"/>
</dbReference>
<dbReference type="InterPro" id="IPR001714">
    <property type="entry name" value="Pept_M24_MAP"/>
</dbReference>
<dbReference type="GO" id="GO:0046872">
    <property type="term" value="F:metal ion binding"/>
    <property type="evidence" value="ECO:0007669"/>
    <property type="project" value="UniProtKB-UniRule"/>
</dbReference>
<feature type="domain" description="Peptidase M24" evidence="8">
    <location>
        <begin position="11"/>
        <end position="238"/>
    </location>
</feature>
<feature type="binding site" evidence="6">
    <location>
        <position position="232"/>
    </location>
    <ligand>
        <name>a divalent metal cation</name>
        <dbReference type="ChEBI" id="CHEBI:60240"/>
        <label>1</label>
    </ligand>
</feature>
<gene>
    <name evidence="6 9" type="primary">map</name>
    <name evidence="9" type="ORF">EP073_05105</name>
</gene>
<evidence type="ECO:0000256" key="2">
    <source>
        <dbReference type="ARBA" id="ARBA00022438"/>
    </source>
</evidence>
<dbReference type="CDD" id="cd01086">
    <property type="entry name" value="MetAP1"/>
    <property type="match status" value="1"/>
</dbReference>
<accession>A0A3R6AXK2</accession>
<dbReference type="GO" id="GO:0006508">
    <property type="term" value="P:proteolysis"/>
    <property type="evidence" value="ECO:0007669"/>
    <property type="project" value="UniProtKB-KW"/>
</dbReference>
<feature type="binding site" evidence="6">
    <location>
        <position position="232"/>
    </location>
    <ligand>
        <name>a divalent metal cation</name>
        <dbReference type="ChEBI" id="CHEBI:60240"/>
        <label>2</label>
        <note>catalytic</note>
    </ligand>
</feature>
<dbReference type="NCBIfam" id="TIGR00500">
    <property type="entry name" value="met_pdase_I"/>
    <property type="match status" value="1"/>
</dbReference>
<dbReference type="RefSeq" id="WP_128466085.1">
    <property type="nucleotide sequence ID" value="NZ_CP035108.1"/>
</dbReference>
<dbReference type="Gene3D" id="3.90.230.10">
    <property type="entry name" value="Creatinase/methionine aminopeptidase superfamily"/>
    <property type="match status" value="1"/>
</dbReference>
<comment type="catalytic activity">
    <reaction evidence="6 7">
        <text>Release of N-terminal amino acids, preferentially methionine, from peptides and arylamides.</text>
        <dbReference type="EC" id="3.4.11.18"/>
    </reaction>
</comment>
<dbReference type="InterPro" id="IPR000994">
    <property type="entry name" value="Pept_M24"/>
</dbReference>
<protein>
    <recommendedName>
        <fullName evidence="6 7">Methionine aminopeptidase</fullName>
        <shortName evidence="6">MAP</shortName>
        <shortName evidence="6">MetAP</shortName>
        <ecNumber evidence="6 7">3.4.11.18</ecNumber>
    </recommendedName>
    <alternativeName>
        <fullName evidence="6">Peptidase M</fullName>
    </alternativeName>
</protein>
<dbReference type="PROSITE" id="PS00680">
    <property type="entry name" value="MAP_1"/>
    <property type="match status" value="1"/>
</dbReference>
<dbReference type="SUPFAM" id="SSF55920">
    <property type="entry name" value="Creatinase/aminopeptidase"/>
    <property type="match status" value="1"/>
</dbReference>
<sequence length="250" mass="27108">MVFLKSQKEIELMRIPCGIVWEVLDKLSSFIKPGISTKDIDKFAENIINSRSAFPSFKGYHGYPASVCASVNEVVVHGIPSERTLKEGDIITVDVGAFKEGFHGDAARTYPVGQISEEAARLIRVTEESFFNGIENARVGNRLSDISSAVQQTVEKNGFAVVRDFFGHGIGRSMHEEPTIPNFGRPGRGLRLKEGMVIAVEPMVTAGSYETKTLSDGWTAVTADSSLAAHYENTVAITGKGPEILTIGSV</sequence>
<evidence type="ECO:0000313" key="10">
    <source>
        <dbReference type="Proteomes" id="UP000287502"/>
    </source>
</evidence>
<comment type="function">
    <text evidence="1 6">Removes the N-terminal methionine from nascent proteins. The N-terminal methionine is often cleaved when the second residue in the primary sequence is small and uncharged (Met-Ala-, Cys, Gly, Pro, Ser, Thr, or Val). Requires deformylation of the N(alpha)-formylated initiator methionine before it can be hydrolyzed.</text>
</comment>
<dbReference type="HAMAP" id="MF_01974">
    <property type="entry name" value="MetAP_1"/>
    <property type="match status" value="1"/>
</dbReference>
<evidence type="ECO:0000256" key="3">
    <source>
        <dbReference type="ARBA" id="ARBA00022670"/>
    </source>
</evidence>
<dbReference type="PRINTS" id="PR00599">
    <property type="entry name" value="MAPEPTIDASE"/>
</dbReference>
<keyword evidence="5 6" id="KW-0378">Hydrolase</keyword>
<evidence type="ECO:0000259" key="8">
    <source>
        <dbReference type="Pfam" id="PF00557"/>
    </source>
</evidence>
<keyword evidence="4 6" id="KW-0479">Metal-binding</keyword>
<name>A0A3R6AXK2_9BACT</name>
<dbReference type="InterPro" id="IPR036005">
    <property type="entry name" value="Creatinase/aminopeptidase-like"/>
</dbReference>
<dbReference type="AlphaFoldDB" id="A0A3R6AXK2"/>
<feature type="binding site" evidence="6">
    <location>
        <position position="77"/>
    </location>
    <ligand>
        <name>substrate</name>
    </ligand>
</feature>
<comment type="subunit">
    <text evidence="6">Monomer.</text>
</comment>
<feature type="binding site" evidence="6">
    <location>
        <position position="175"/>
    </location>
    <ligand>
        <name>substrate</name>
    </ligand>
</feature>
<reference evidence="9 10" key="1">
    <citation type="submission" date="2019-01" db="EMBL/GenBank/DDBJ databases">
        <title>Geovibrio thiophilus DSM 11263, complete genome.</title>
        <authorList>
            <person name="Spring S."/>
            <person name="Bunk B."/>
            <person name="Sproer C."/>
        </authorList>
    </citation>
    <scope>NUCLEOTIDE SEQUENCE [LARGE SCALE GENOMIC DNA]</scope>
    <source>
        <strain evidence="9 10">DSM 11263</strain>
    </source>
</reference>
<dbReference type="GO" id="GO:0004239">
    <property type="term" value="F:initiator methionyl aminopeptidase activity"/>
    <property type="evidence" value="ECO:0007669"/>
    <property type="project" value="UniProtKB-UniRule"/>
</dbReference>
<dbReference type="InterPro" id="IPR002467">
    <property type="entry name" value="Pept_M24A_MAP1"/>
</dbReference>
<evidence type="ECO:0000256" key="6">
    <source>
        <dbReference type="HAMAP-Rule" id="MF_01974"/>
    </source>
</evidence>
<evidence type="ECO:0000256" key="5">
    <source>
        <dbReference type="ARBA" id="ARBA00022801"/>
    </source>
</evidence>
<feature type="binding site" evidence="6">
    <location>
        <position position="105"/>
    </location>
    <ligand>
        <name>a divalent metal cation</name>
        <dbReference type="ChEBI" id="CHEBI:60240"/>
        <label>1</label>
    </ligand>
</feature>
<evidence type="ECO:0000256" key="7">
    <source>
        <dbReference type="RuleBase" id="RU003653"/>
    </source>
</evidence>
<feature type="binding site" evidence="6">
    <location>
        <position position="168"/>
    </location>
    <ligand>
        <name>a divalent metal cation</name>
        <dbReference type="ChEBI" id="CHEBI:60240"/>
        <label>2</label>
        <note>catalytic</note>
    </ligand>
</feature>
<keyword evidence="2 6" id="KW-0031">Aminopeptidase</keyword>
<feature type="binding site" evidence="6">
    <location>
        <position position="105"/>
    </location>
    <ligand>
        <name>a divalent metal cation</name>
        <dbReference type="ChEBI" id="CHEBI:60240"/>
        <label>2</label>
        <note>catalytic</note>
    </ligand>
</feature>
<organism evidence="9 10">
    <name type="scientific">Geovibrio thiophilus</name>
    <dbReference type="NCBI Taxonomy" id="139438"/>
    <lineage>
        <taxon>Bacteria</taxon>
        <taxon>Pseudomonadati</taxon>
        <taxon>Deferribacterota</taxon>
        <taxon>Deferribacteres</taxon>
        <taxon>Deferribacterales</taxon>
        <taxon>Geovibrionaceae</taxon>
        <taxon>Geovibrio</taxon>
    </lineage>
</organism>
<comment type="similarity">
    <text evidence="6">Belongs to the peptidase M24A family. Methionine aminopeptidase type 1 subfamily.</text>
</comment>
<dbReference type="PANTHER" id="PTHR43330">
    <property type="entry name" value="METHIONINE AMINOPEPTIDASE"/>
    <property type="match status" value="1"/>
</dbReference>
<evidence type="ECO:0000256" key="4">
    <source>
        <dbReference type="ARBA" id="ARBA00022723"/>
    </source>
</evidence>
<keyword evidence="3 6" id="KW-0645">Protease</keyword>
<keyword evidence="10" id="KW-1185">Reference proteome</keyword>
<dbReference type="Proteomes" id="UP000287502">
    <property type="component" value="Chromosome"/>
</dbReference>
<dbReference type="OrthoDB" id="9802055at2"/>
<dbReference type="GO" id="GO:0005829">
    <property type="term" value="C:cytosol"/>
    <property type="evidence" value="ECO:0007669"/>
    <property type="project" value="TreeGrafter"/>
</dbReference>